<dbReference type="InParanoid" id="A0A1M7HDF8"/>
<keyword evidence="5 12" id="KW-0132">Cell division</keyword>
<evidence type="ECO:0000256" key="9">
    <source>
        <dbReference type="ARBA" id="ARBA00024910"/>
    </source>
</evidence>
<dbReference type="GO" id="GO:0000917">
    <property type="term" value="P:division septum assembly"/>
    <property type="evidence" value="ECO:0007669"/>
    <property type="project" value="UniProtKB-KW"/>
</dbReference>
<dbReference type="AlphaFoldDB" id="A0A1M7HDF8"/>
<keyword evidence="13" id="KW-1185">Reference proteome</keyword>
<evidence type="ECO:0000256" key="6">
    <source>
        <dbReference type="ARBA" id="ARBA00023054"/>
    </source>
</evidence>
<evidence type="ECO:0000256" key="4">
    <source>
        <dbReference type="ARBA" id="ARBA00022490"/>
    </source>
</evidence>
<evidence type="ECO:0000256" key="7">
    <source>
        <dbReference type="ARBA" id="ARBA00023210"/>
    </source>
</evidence>
<dbReference type="GO" id="GO:0043093">
    <property type="term" value="P:FtsZ-dependent cytokinesis"/>
    <property type="evidence" value="ECO:0007669"/>
    <property type="project" value="TreeGrafter"/>
</dbReference>
<dbReference type="STRING" id="29571.SAMN05878437_2064"/>
<keyword evidence="7" id="KW-0717">Septation</keyword>
<organism evidence="12 13">
    <name type="scientific">Vreelandella subglaciescola</name>
    <dbReference type="NCBI Taxonomy" id="29571"/>
    <lineage>
        <taxon>Bacteria</taxon>
        <taxon>Pseudomonadati</taxon>
        <taxon>Pseudomonadota</taxon>
        <taxon>Gammaproteobacteria</taxon>
        <taxon>Oceanospirillales</taxon>
        <taxon>Halomonadaceae</taxon>
        <taxon>Vreelandella</taxon>
    </lineage>
</organism>
<dbReference type="InterPro" id="IPR036192">
    <property type="entry name" value="Cell_div_ZapA-like_sf"/>
</dbReference>
<dbReference type="InterPro" id="IPR007838">
    <property type="entry name" value="Cell_div_ZapA-like"/>
</dbReference>
<dbReference type="EMBL" id="LT670847">
    <property type="protein sequence ID" value="SHM26486.1"/>
    <property type="molecule type" value="Genomic_DNA"/>
</dbReference>
<dbReference type="PANTHER" id="PTHR34981">
    <property type="entry name" value="CELL DIVISION PROTEIN ZAPA"/>
    <property type="match status" value="1"/>
</dbReference>
<dbReference type="RefSeq" id="WP_079553398.1">
    <property type="nucleotide sequence ID" value="NZ_LT670847.1"/>
</dbReference>
<gene>
    <name evidence="12" type="ORF">SAMN05878437_2064</name>
</gene>
<evidence type="ECO:0000256" key="8">
    <source>
        <dbReference type="ARBA" id="ARBA00023306"/>
    </source>
</evidence>
<evidence type="ECO:0000256" key="1">
    <source>
        <dbReference type="ARBA" id="ARBA00004496"/>
    </source>
</evidence>
<dbReference type="Gene3D" id="3.30.160.880">
    <property type="entry name" value="Cell division protein ZapA protomer, N-terminal domain"/>
    <property type="match status" value="1"/>
</dbReference>
<keyword evidence="6" id="KW-0175">Coiled coil</keyword>
<evidence type="ECO:0000256" key="2">
    <source>
        <dbReference type="ARBA" id="ARBA00010074"/>
    </source>
</evidence>
<dbReference type="SUPFAM" id="SSF102829">
    <property type="entry name" value="Cell division protein ZapA-like"/>
    <property type="match status" value="1"/>
</dbReference>
<comment type="subcellular location">
    <subcellularLocation>
        <location evidence="1">Cytoplasm</location>
    </subcellularLocation>
</comment>
<evidence type="ECO:0000256" key="3">
    <source>
        <dbReference type="ARBA" id="ARBA00015195"/>
    </source>
</evidence>
<evidence type="ECO:0000256" key="10">
    <source>
        <dbReference type="ARBA" id="ARBA00026068"/>
    </source>
</evidence>
<dbReference type="GO" id="GO:0005829">
    <property type="term" value="C:cytosol"/>
    <property type="evidence" value="ECO:0007669"/>
    <property type="project" value="TreeGrafter"/>
</dbReference>
<dbReference type="GO" id="GO:0030428">
    <property type="term" value="C:cell septum"/>
    <property type="evidence" value="ECO:0007669"/>
    <property type="project" value="TreeGrafter"/>
</dbReference>
<dbReference type="GO" id="GO:0032153">
    <property type="term" value="C:cell division site"/>
    <property type="evidence" value="ECO:0007669"/>
    <property type="project" value="TreeGrafter"/>
</dbReference>
<comment type="subunit">
    <text evidence="10">Homodimer. Interacts with FtsZ.</text>
</comment>
<dbReference type="PANTHER" id="PTHR34981:SF1">
    <property type="entry name" value="CELL DIVISION PROTEIN ZAPA"/>
    <property type="match status" value="1"/>
</dbReference>
<evidence type="ECO:0000256" key="11">
    <source>
        <dbReference type="ARBA" id="ARBA00033158"/>
    </source>
</evidence>
<comment type="function">
    <text evidence="9">Activator of cell division through the inhibition of FtsZ GTPase activity, therefore promoting FtsZ assembly into bundles of protofilaments necessary for the formation of the division Z ring. It is recruited early at mid-cell but it is not essential for cell division.</text>
</comment>
<reference evidence="12 13" key="1">
    <citation type="submission" date="2016-11" db="EMBL/GenBank/DDBJ databases">
        <authorList>
            <person name="Jaros S."/>
            <person name="Januszkiewicz K."/>
            <person name="Wedrychowicz H."/>
        </authorList>
    </citation>
    <scope>NUCLEOTIDE SEQUENCE [LARGE SCALE GENOMIC DNA]</scope>
    <source>
        <strain evidence="12 13">ACAM 12</strain>
    </source>
</reference>
<dbReference type="Pfam" id="PF05164">
    <property type="entry name" value="ZapA"/>
    <property type="match status" value="1"/>
</dbReference>
<keyword evidence="8" id="KW-0131">Cell cycle</keyword>
<comment type="similarity">
    <text evidence="2">Belongs to the ZapA family. Type 1 subfamily.</text>
</comment>
<dbReference type="OrthoDB" id="5772359at2"/>
<keyword evidence="4" id="KW-0963">Cytoplasm</keyword>
<evidence type="ECO:0000313" key="12">
    <source>
        <dbReference type="EMBL" id="SHM26486.1"/>
    </source>
</evidence>
<name>A0A1M7HDF8_9GAMM</name>
<proteinExistence type="inferred from homology"/>
<evidence type="ECO:0000256" key="5">
    <source>
        <dbReference type="ARBA" id="ARBA00022618"/>
    </source>
</evidence>
<accession>A0A1M7HDF8</accession>
<sequence>MSDAERPTTEIALLGRHYTIACDPGAKDNLVRAARYLDRAMHGIQSKSTTLSNDRVTVMAALNITHELLEALDEQRGYEAELTRLGERLDGALKNRSK</sequence>
<dbReference type="Gene3D" id="1.20.5.50">
    <property type="match status" value="1"/>
</dbReference>
<protein>
    <recommendedName>
        <fullName evidence="3">Cell division protein ZapA</fullName>
    </recommendedName>
    <alternativeName>
        <fullName evidence="11">Z ring-associated protein ZapA</fullName>
    </alternativeName>
</protein>
<dbReference type="InterPro" id="IPR042233">
    <property type="entry name" value="Cell_div_ZapA_N"/>
</dbReference>
<dbReference type="FunCoup" id="A0A1M7HDF8">
    <property type="interactions" value="70"/>
</dbReference>
<dbReference type="GO" id="GO:0000921">
    <property type="term" value="P:septin ring assembly"/>
    <property type="evidence" value="ECO:0007669"/>
    <property type="project" value="TreeGrafter"/>
</dbReference>
<evidence type="ECO:0000313" key="13">
    <source>
        <dbReference type="Proteomes" id="UP000190911"/>
    </source>
</evidence>
<dbReference type="Proteomes" id="UP000190911">
    <property type="component" value="Chromosome I"/>
</dbReference>